<dbReference type="OrthoDB" id="9814704at2"/>
<dbReference type="CDD" id="cd00158">
    <property type="entry name" value="RHOD"/>
    <property type="match status" value="1"/>
</dbReference>
<dbReference type="Pfam" id="PF00581">
    <property type="entry name" value="Rhodanese"/>
    <property type="match status" value="1"/>
</dbReference>
<organism evidence="3 4">
    <name type="scientific">Pseudomonas saudiphocaensis</name>
    <dbReference type="NCBI Taxonomy" id="1499686"/>
    <lineage>
        <taxon>Bacteria</taxon>
        <taxon>Pseudomonadati</taxon>
        <taxon>Pseudomonadota</taxon>
        <taxon>Gammaproteobacteria</taxon>
        <taxon>Pseudomonadales</taxon>
        <taxon>Pseudomonadaceae</taxon>
        <taxon>Pseudomonas</taxon>
    </lineage>
</organism>
<dbReference type="Gene3D" id="2.60.120.10">
    <property type="entry name" value="Jelly Rolls"/>
    <property type="match status" value="2"/>
</dbReference>
<accession>A0A078LRU7</accession>
<dbReference type="SUPFAM" id="SSF52821">
    <property type="entry name" value="Rhodanese/Cell cycle control phosphatase"/>
    <property type="match status" value="1"/>
</dbReference>
<name>A0A078LRU7_9PSED</name>
<protein>
    <submittedName>
        <fullName evidence="3">Cyclic nucleotide-binding protein</fullName>
    </submittedName>
</protein>
<reference evidence="3 4" key="1">
    <citation type="submission" date="2014-07" db="EMBL/GenBank/DDBJ databases">
        <authorList>
            <person name="Urmite Genomes Urmite Genomes"/>
        </authorList>
    </citation>
    <scope>NUCLEOTIDE SEQUENCE [LARGE SCALE GENOMIC DNA]</scope>
    <source>
        <strain evidence="3 4">20_BN</strain>
    </source>
</reference>
<keyword evidence="4" id="KW-1185">Reference proteome</keyword>
<dbReference type="HOGENOM" id="CLU_050367_0_0_6"/>
<dbReference type="GO" id="GO:0005829">
    <property type="term" value="C:cytosol"/>
    <property type="evidence" value="ECO:0007669"/>
    <property type="project" value="TreeGrafter"/>
</dbReference>
<dbReference type="EMBL" id="CCSF01000001">
    <property type="protein sequence ID" value="CDZ93819.1"/>
    <property type="molecule type" value="Genomic_DNA"/>
</dbReference>
<dbReference type="PANTHER" id="PTHR11635:SF152">
    <property type="entry name" value="CAMP-DEPENDENT PROTEIN KINASE TYPE I REGULATORY SUBUNIT-RELATED"/>
    <property type="match status" value="1"/>
</dbReference>
<dbReference type="InterPro" id="IPR050503">
    <property type="entry name" value="cAMP-dep_PK_reg_su-like"/>
</dbReference>
<evidence type="ECO:0000313" key="3">
    <source>
        <dbReference type="EMBL" id="CDZ93819.1"/>
    </source>
</evidence>
<dbReference type="SUPFAM" id="SSF51206">
    <property type="entry name" value="cAMP-binding domain-like"/>
    <property type="match status" value="2"/>
</dbReference>
<dbReference type="GO" id="GO:0005952">
    <property type="term" value="C:cAMP-dependent protein kinase complex"/>
    <property type="evidence" value="ECO:0007669"/>
    <property type="project" value="InterPro"/>
</dbReference>
<dbReference type="RefSeq" id="WP_037022904.1">
    <property type="nucleotide sequence ID" value="NZ_CCSF01000001.1"/>
</dbReference>
<dbReference type="Pfam" id="PF00027">
    <property type="entry name" value="cNMP_binding"/>
    <property type="match status" value="1"/>
</dbReference>
<dbReference type="PROSITE" id="PS50042">
    <property type="entry name" value="CNMP_BINDING_3"/>
    <property type="match status" value="1"/>
</dbReference>
<dbReference type="PANTHER" id="PTHR11635">
    <property type="entry name" value="CAMP-DEPENDENT PROTEIN KINASE REGULATORY CHAIN"/>
    <property type="match status" value="1"/>
</dbReference>
<feature type="domain" description="Rhodanese" evidence="2">
    <location>
        <begin position="263"/>
        <end position="350"/>
    </location>
</feature>
<dbReference type="CDD" id="cd00038">
    <property type="entry name" value="CAP_ED"/>
    <property type="match status" value="1"/>
</dbReference>
<evidence type="ECO:0000259" key="1">
    <source>
        <dbReference type="PROSITE" id="PS50042"/>
    </source>
</evidence>
<dbReference type="PROSITE" id="PS50206">
    <property type="entry name" value="RHODANESE_3"/>
    <property type="match status" value="1"/>
</dbReference>
<dbReference type="Proteomes" id="UP000053902">
    <property type="component" value="Unassembled WGS sequence"/>
</dbReference>
<dbReference type="InterPro" id="IPR000595">
    <property type="entry name" value="cNMP-bd_dom"/>
</dbReference>
<dbReference type="SMART" id="SM00450">
    <property type="entry name" value="RHOD"/>
    <property type="match status" value="1"/>
</dbReference>
<evidence type="ECO:0000313" key="4">
    <source>
        <dbReference type="Proteomes" id="UP000053902"/>
    </source>
</evidence>
<dbReference type="eggNOG" id="COG0607">
    <property type="taxonomic scope" value="Bacteria"/>
</dbReference>
<dbReference type="Gene3D" id="3.40.250.10">
    <property type="entry name" value="Rhodanese-like domain"/>
    <property type="match status" value="1"/>
</dbReference>
<dbReference type="eggNOG" id="COG0664">
    <property type="taxonomic scope" value="Bacteria"/>
</dbReference>
<evidence type="ECO:0000259" key="2">
    <source>
        <dbReference type="PROSITE" id="PS50206"/>
    </source>
</evidence>
<dbReference type="STRING" id="1499686.BN1079_01121"/>
<gene>
    <name evidence="3" type="ORF">BN1079_01121</name>
</gene>
<dbReference type="SMART" id="SM00100">
    <property type="entry name" value="cNMP"/>
    <property type="match status" value="1"/>
</dbReference>
<dbReference type="InterPro" id="IPR036873">
    <property type="entry name" value="Rhodanese-like_dom_sf"/>
</dbReference>
<sequence length="369" mass="40298">MNTPVQPDQLEHLIPLNTLSPRQLLQLSGQSESRLLLPGEVLFDSAASEADTTCFLLSGALEMQGAGGDRWVMSAGSPENCRGFSPGVRVIRVEAIQPSTVLIVDSAELERLVSRSQVYADLLLELALAGDLTDWLEVLLENPLFVRVPVINLRHMLDRLESLQLPAGHVLLREGDVGDCCYFLKQGRIEVVAGLGSDRQVVAELEEGACFGEEALLTERPRNATLTVIEDACVLRLAREDFVALLKAPVVAELGLPEAQQLIEKGGQWLDVRLLDDYQRGHAPQALNMPLHLLRLKARLLKKDRVYLCYCGSGKRSANAVFVLTQLGFCVHALRGGLEALTAAEHAALLCEHGSGYLARSDGRIERSG</sequence>
<feature type="domain" description="Cyclic nucleotide-binding" evidence="1">
    <location>
        <begin position="144"/>
        <end position="246"/>
    </location>
</feature>
<proteinExistence type="predicted"/>
<dbReference type="InterPro" id="IPR018490">
    <property type="entry name" value="cNMP-bd_dom_sf"/>
</dbReference>
<dbReference type="InterPro" id="IPR014710">
    <property type="entry name" value="RmlC-like_jellyroll"/>
</dbReference>
<dbReference type="AlphaFoldDB" id="A0A078LRU7"/>
<dbReference type="InterPro" id="IPR001763">
    <property type="entry name" value="Rhodanese-like_dom"/>
</dbReference>